<organism evidence="1 2">
    <name type="scientific">Sphingobacterium paucimobilis HER1398</name>
    <dbReference type="NCBI Taxonomy" id="1346330"/>
    <lineage>
        <taxon>Bacteria</taxon>
        <taxon>Pseudomonadati</taxon>
        <taxon>Bacteroidota</taxon>
        <taxon>Sphingobacteriia</taxon>
        <taxon>Sphingobacteriales</taxon>
        <taxon>Sphingobacteriaceae</taxon>
        <taxon>Sphingobacterium</taxon>
    </lineage>
</organism>
<sequence>MKNERKSQISNDSGMIIKSDVIYWTTLKYKLDSGPHEKDLESDQKCPIVTF</sequence>
<evidence type="ECO:0000313" key="1">
    <source>
        <dbReference type="EMBL" id="ERJ59273.1"/>
    </source>
</evidence>
<keyword evidence="2" id="KW-1185">Reference proteome</keyword>
<protein>
    <submittedName>
        <fullName evidence="1">Uncharacterized protein</fullName>
    </submittedName>
</protein>
<proteinExistence type="predicted"/>
<dbReference type="STRING" id="1346330.M472_10855"/>
<accession>U2J9D0</accession>
<reference evidence="1 2" key="1">
    <citation type="journal article" date="2013" name="Genome Announc.">
        <title>The Draft Genome Sequence of Sphingomonas paucimobilis Strain HER1398 (Proteobacteria), Host to the Giant PAU Phage, Indicates That It Is a Member of the Genus Sphingobacterium (Bacteroidetes).</title>
        <authorList>
            <person name="White R.A.III."/>
            <person name="Suttle C.A."/>
        </authorList>
    </citation>
    <scope>NUCLEOTIDE SEQUENCE [LARGE SCALE GENOMIC DNA]</scope>
    <source>
        <strain evidence="1 2">HER1398</strain>
    </source>
</reference>
<dbReference type="Proteomes" id="UP000016584">
    <property type="component" value="Unassembled WGS sequence"/>
</dbReference>
<gene>
    <name evidence="1" type="ORF">M472_10855</name>
</gene>
<comment type="caution">
    <text evidence="1">The sequence shown here is derived from an EMBL/GenBank/DDBJ whole genome shotgun (WGS) entry which is preliminary data.</text>
</comment>
<dbReference type="EMBL" id="ATDL01000015">
    <property type="protein sequence ID" value="ERJ59273.1"/>
    <property type="molecule type" value="Genomic_DNA"/>
</dbReference>
<name>U2J9D0_9SPHI</name>
<dbReference type="AlphaFoldDB" id="U2J9D0"/>
<evidence type="ECO:0000313" key="2">
    <source>
        <dbReference type="Proteomes" id="UP000016584"/>
    </source>
</evidence>